<evidence type="ECO:0000259" key="16">
    <source>
        <dbReference type="PROSITE" id="PS51165"/>
    </source>
</evidence>
<accession>A0A8J8PD43</accession>
<evidence type="ECO:0000256" key="3">
    <source>
        <dbReference type="ARBA" id="ARBA00022490"/>
    </source>
</evidence>
<dbReference type="GO" id="GO:0160101">
    <property type="term" value="F:tRNA (guanine(10)-N2)-dimethyltransferase activity"/>
    <property type="evidence" value="ECO:0007669"/>
    <property type="project" value="UniProtKB-EC"/>
</dbReference>
<dbReference type="GO" id="GO:0000049">
    <property type="term" value="F:tRNA binding"/>
    <property type="evidence" value="ECO:0007669"/>
    <property type="project" value="UniProtKB-KW"/>
</dbReference>
<comment type="subunit">
    <text evidence="2">Monomer.</text>
</comment>
<dbReference type="SMART" id="SM00981">
    <property type="entry name" value="THUMP"/>
    <property type="match status" value="1"/>
</dbReference>
<comment type="catalytic activity">
    <reaction evidence="10">
        <text>guanosine(10) in tRNA + 2 S-adenosyl-L-methionine = N(2)-dimethylguanosine(10) in tRNA + 2 S-adenosyl-L-homocysteine + 2 H(+)</text>
        <dbReference type="Rhea" id="RHEA:43124"/>
        <dbReference type="Rhea" id="RHEA-COMP:10355"/>
        <dbReference type="Rhea" id="RHEA-COMP:10358"/>
        <dbReference type="ChEBI" id="CHEBI:15378"/>
        <dbReference type="ChEBI" id="CHEBI:57856"/>
        <dbReference type="ChEBI" id="CHEBI:59789"/>
        <dbReference type="ChEBI" id="CHEBI:74269"/>
        <dbReference type="ChEBI" id="CHEBI:74513"/>
        <dbReference type="EC" id="2.1.1.213"/>
    </reaction>
</comment>
<feature type="domain" description="THUMP" evidence="16">
    <location>
        <begin position="53"/>
        <end position="153"/>
    </location>
</feature>
<dbReference type="PROSITE" id="PS51165">
    <property type="entry name" value="THUMP"/>
    <property type="match status" value="1"/>
</dbReference>
<dbReference type="Gene3D" id="3.30.2130.30">
    <property type="match status" value="1"/>
</dbReference>
<dbReference type="CDD" id="cd11715">
    <property type="entry name" value="THUMP_AdoMetMT"/>
    <property type="match status" value="1"/>
</dbReference>
<dbReference type="PROSITE" id="PS00092">
    <property type="entry name" value="N6_MTASE"/>
    <property type="match status" value="1"/>
</dbReference>
<gene>
    <name evidence="17" type="ORF">A3207_08220</name>
</gene>
<comment type="function">
    <text evidence="11">Catalyzes the adenosylmethionine-dependent methylation of the exocyclic amino group (N(2)) of guanosine at position 10 of various tRNAs. Acts via a two-step process that leads to the formation of either N(2)-monomethyl (m(2)G) or N(2)-dimethylguanosine (m(2)(2)G).</text>
</comment>
<dbReference type="InterPro" id="IPR053943">
    <property type="entry name" value="RlmKL-like_Mtase_CS"/>
</dbReference>
<evidence type="ECO:0000256" key="13">
    <source>
        <dbReference type="ARBA" id="ARBA00066936"/>
    </source>
</evidence>
<dbReference type="RefSeq" id="WP_400256368.1">
    <property type="nucleotide sequence ID" value="NZ_CAYAYE010000033.1"/>
</dbReference>
<evidence type="ECO:0000256" key="12">
    <source>
        <dbReference type="ARBA" id="ARBA00061338"/>
    </source>
</evidence>
<evidence type="ECO:0000256" key="1">
    <source>
        <dbReference type="ARBA" id="ARBA00004496"/>
    </source>
</evidence>
<keyword evidence="4" id="KW-0820">tRNA-binding</keyword>
<evidence type="ECO:0000256" key="6">
    <source>
        <dbReference type="ARBA" id="ARBA00022679"/>
    </source>
</evidence>
<keyword evidence="9 15" id="KW-0694">RNA-binding</keyword>
<keyword evidence="8" id="KW-0819">tRNA processing</keyword>
<comment type="subcellular location">
    <subcellularLocation>
        <location evidence="1">Cytoplasm</location>
    </subcellularLocation>
</comment>
<evidence type="ECO:0000256" key="10">
    <source>
        <dbReference type="ARBA" id="ARBA00051883"/>
    </source>
</evidence>
<dbReference type="InterPro" id="IPR004114">
    <property type="entry name" value="THUMP_dom"/>
</dbReference>
<dbReference type="EMBL" id="LVVT01000018">
    <property type="protein sequence ID" value="TQS82085.1"/>
    <property type="molecule type" value="Genomic_DNA"/>
</dbReference>
<dbReference type="SUPFAM" id="SSF143437">
    <property type="entry name" value="THUMP domain-like"/>
    <property type="match status" value="1"/>
</dbReference>
<dbReference type="InterPro" id="IPR000241">
    <property type="entry name" value="RlmKL-like_Mtase"/>
</dbReference>
<dbReference type="PANTHER" id="PTHR14911">
    <property type="entry name" value="THUMP DOMAIN-CONTAINING"/>
    <property type="match status" value="1"/>
</dbReference>
<keyword evidence="7" id="KW-0949">S-adenosyl-L-methionine</keyword>
<sequence>MEPHRGLIPYFFELSGEHDTFPAAEAVALCRSETDESHLVTSGEGYAVIAFRPEFLNNICERVALTRRIGRYLGSCRLEDAEEFASMLEIPEGTFAVRAKKFGQSMCEVNAAALSAAIGASMKKGCKVDLKNPDVELRVLLSSGLHFYISEREIDRAVFEDRRVAKRPFFSPISLHPRYARALINLTGIKKGETLLDPFCGTGGILLEAASMGIKAAGSDIDPLMVDGCIENLQYFGFDADVQVSDIGSVPEMFSNITTVVTDPPYGRSTSTRNEELTSLYDRALKSVSDILSEGKLCGIVLPRECPECRYSLEICESHFQRVHRSLTRHYYILRKRD</sequence>
<dbReference type="Proteomes" id="UP000752814">
    <property type="component" value="Unassembled WGS sequence"/>
</dbReference>
<keyword evidence="5" id="KW-0489">Methyltransferase</keyword>
<evidence type="ECO:0000256" key="14">
    <source>
        <dbReference type="ARBA" id="ARBA00082665"/>
    </source>
</evidence>
<dbReference type="InterPro" id="IPR002052">
    <property type="entry name" value="DNA_methylase_N6_adenine_CS"/>
</dbReference>
<reference evidence="17" key="1">
    <citation type="submission" date="2016-03" db="EMBL/GenBank/DDBJ databases">
        <authorList>
            <person name="Borrel G."/>
            <person name="Mccann A."/>
            <person name="O'Toole P.W."/>
        </authorList>
    </citation>
    <scope>NUCLEOTIDE SEQUENCE</scope>
    <source>
        <strain evidence="17">183</strain>
    </source>
</reference>
<evidence type="ECO:0000256" key="5">
    <source>
        <dbReference type="ARBA" id="ARBA00022603"/>
    </source>
</evidence>
<comment type="similarity">
    <text evidence="12">Belongs to the methyltransferase superfamily. Trm-G10 family.</text>
</comment>
<evidence type="ECO:0000256" key="9">
    <source>
        <dbReference type="ARBA" id="ARBA00022884"/>
    </source>
</evidence>
<protein>
    <recommendedName>
        <fullName evidence="13">tRNA (guanine(10)-N(2))-dimethyltransferase</fullName>
        <ecNumber evidence="13">2.1.1.213</ecNumber>
    </recommendedName>
    <alternativeName>
        <fullName evidence="14">tRNA:G10 dimethyltransferase</fullName>
    </alternativeName>
</protein>
<comment type="caution">
    <text evidence="17">The sequence shown here is derived from an EMBL/GenBank/DDBJ whole genome shotgun (WGS) entry which is preliminary data.</text>
</comment>
<dbReference type="GO" id="GO:0005737">
    <property type="term" value="C:cytoplasm"/>
    <property type="evidence" value="ECO:0007669"/>
    <property type="project" value="UniProtKB-SubCell"/>
</dbReference>
<evidence type="ECO:0000256" key="2">
    <source>
        <dbReference type="ARBA" id="ARBA00011245"/>
    </source>
</evidence>
<evidence type="ECO:0000256" key="7">
    <source>
        <dbReference type="ARBA" id="ARBA00022691"/>
    </source>
</evidence>
<keyword evidence="6" id="KW-0808">Transferase</keyword>
<evidence type="ECO:0000256" key="4">
    <source>
        <dbReference type="ARBA" id="ARBA00022555"/>
    </source>
</evidence>
<evidence type="ECO:0000256" key="15">
    <source>
        <dbReference type="PROSITE-ProRule" id="PRU00529"/>
    </source>
</evidence>
<dbReference type="SUPFAM" id="SSF53335">
    <property type="entry name" value="S-adenosyl-L-methionine-dependent methyltransferases"/>
    <property type="match status" value="1"/>
</dbReference>
<dbReference type="GO" id="GO:0030488">
    <property type="term" value="P:tRNA methylation"/>
    <property type="evidence" value="ECO:0007669"/>
    <property type="project" value="TreeGrafter"/>
</dbReference>
<dbReference type="FunFam" id="3.40.50.150:FF:000251">
    <property type="entry name" value="Putative RNA methylase"/>
    <property type="match status" value="1"/>
</dbReference>
<dbReference type="PROSITE" id="PS01261">
    <property type="entry name" value="UPF0020"/>
    <property type="match status" value="1"/>
</dbReference>
<dbReference type="PRINTS" id="PR00507">
    <property type="entry name" value="N12N6MTFRASE"/>
</dbReference>
<evidence type="ECO:0000256" key="11">
    <source>
        <dbReference type="ARBA" id="ARBA00054380"/>
    </source>
</evidence>
<dbReference type="Gene3D" id="3.40.50.150">
    <property type="entry name" value="Vaccinia Virus protein VP39"/>
    <property type="match status" value="1"/>
</dbReference>
<name>A0A8J8PD43_9ARCH</name>
<evidence type="ECO:0000256" key="8">
    <source>
        <dbReference type="ARBA" id="ARBA00022694"/>
    </source>
</evidence>
<dbReference type="EC" id="2.1.1.213" evidence="13"/>
<dbReference type="Pfam" id="PF02926">
    <property type="entry name" value="THUMP"/>
    <property type="match status" value="1"/>
</dbReference>
<dbReference type="Pfam" id="PF01170">
    <property type="entry name" value="UPF0020"/>
    <property type="match status" value="1"/>
</dbReference>
<dbReference type="CDD" id="cd02440">
    <property type="entry name" value="AdoMet_MTases"/>
    <property type="match status" value="1"/>
</dbReference>
<dbReference type="InterPro" id="IPR029063">
    <property type="entry name" value="SAM-dependent_MTases_sf"/>
</dbReference>
<keyword evidence="3" id="KW-0963">Cytoplasm</keyword>
<dbReference type="PANTHER" id="PTHR14911:SF13">
    <property type="entry name" value="TRNA (GUANINE(6)-N2)-METHYLTRANSFERASE THUMP3"/>
    <property type="match status" value="1"/>
</dbReference>
<organism evidence="17 18">
    <name type="scientific">Candidatus Methanomassiliicoccus intestinalis</name>
    <dbReference type="NCBI Taxonomy" id="1406512"/>
    <lineage>
        <taxon>Archaea</taxon>
        <taxon>Methanobacteriati</taxon>
        <taxon>Thermoplasmatota</taxon>
        <taxon>Thermoplasmata</taxon>
        <taxon>Methanomassiliicoccales</taxon>
        <taxon>Methanomassiliicoccaceae</taxon>
        <taxon>Methanomassiliicoccus</taxon>
    </lineage>
</organism>
<evidence type="ECO:0000313" key="17">
    <source>
        <dbReference type="EMBL" id="TQS82085.1"/>
    </source>
</evidence>
<evidence type="ECO:0000313" key="18">
    <source>
        <dbReference type="Proteomes" id="UP000752814"/>
    </source>
</evidence>
<dbReference type="AlphaFoldDB" id="A0A8J8PD43"/>
<proteinExistence type="inferred from homology"/>